<dbReference type="Pfam" id="PF00702">
    <property type="entry name" value="Hydrolase"/>
    <property type="match status" value="1"/>
</dbReference>
<reference evidence="1 2" key="1">
    <citation type="submission" date="2020-10" db="EMBL/GenBank/DDBJ databases">
        <title>Myceligenerans pegani sp. nov., an endophytic actinomycete isolated from Peganum harmala L. in Xinjiang, China.</title>
        <authorList>
            <person name="Xin L."/>
        </authorList>
    </citation>
    <scope>NUCLEOTIDE SEQUENCE [LARGE SCALE GENOMIC DNA]</scope>
    <source>
        <strain evidence="1 2">TRM65318</strain>
    </source>
</reference>
<gene>
    <name evidence="1" type="ORF">IHE71_04475</name>
</gene>
<dbReference type="Proteomes" id="UP000625527">
    <property type="component" value="Unassembled WGS sequence"/>
</dbReference>
<dbReference type="SFLD" id="SFLDS00003">
    <property type="entry name" value="Haloacid_Dehalogenase"/>
    <property type="match status" value="1"/>
</dbReference>
<accession>A0ABR9MUC0</accession>
<evidence type="ECO:0000313" key="1">
    <source>
        <dbReference type="EMBL" id="MBE1874967.1"/>
    </source>
</evidence>
<proteinExistence type="predicted"/>
<dbReference type="InterPro" id="IPR023214">
    <property type="entry name" value="HAD_sf"/>
</dbReference>
<dbReference type="InterPro" id="IPR036412">
    <property type="entry name" value="HAD-like_sf"/>
</dbReference>
<dbReference type="PRINTS" id="PR00413">
    <property type="entry name" value="HADHALOGNASE"/>
</dbReference>
<dbReference type="CDD" id="cd02603">
    <property type="entry name" value="HAD_sEH-N_like"/>
    <property type="match status" value="1"/>
</dbReference>
<dbReference type="EMBL" id="JADAQT010000055">
    <property type="protein sequence ID" value="MBE1874967.1"/>
    <property type="molecule type" value="Genomic_DNA"/>
</dbReference>
<dbReference type="SUPFAM" id="SSF56784">
    <property type="entry name" value="HAD-like"/>
    <property type="match status" value="1"/>
</dbReference>
<comment type="caution">
    <text evidence="1">The sequence shown here is derived from an EMBL/GenBank/DDBJ whole genome shotgun (WGS) entry which is preliminary data.</text>
</comment>
<keyword evidence="2" id="KW-1185">Reference proteome</keyword>
<dbReference type="InterPro" id="IPR006439">
    <property type="entry name" value="HAD-SF_hydro_IA"/>
</dbReference>
<protein>
    <submittedName>
        <fullName evidence="1">HAD family phosphatase</fullName>
    </submittedName>
</protein>
<sequence>MIETVVLDFGNVLVGWDPYAAYANHTDASGRAWTAADVDAFFDEIGFAALNHEADAGRPFADIVAQLERTHPHRAADLTAYVDHYADTLTGPVPGSETLVKDLAALGLRLYGLTNWSAETFRHAEPAAPAIGLLDGVVVSGRVGLAKPDERIYELLARRFDVDPARAVFVDDKQENIDAARSCGFHAIRFTDTDATRRHLRALGVAV</sequence>
<dbReference type="PANTHER" id="PTHR43611">
    <property type="entry name" value="ALPHA-D-GLUCOSE 1-PHOSPHATE PHOSPHATASE"/>
    <property type="match status" value="1"/>
</dbReference>
<dbReference type="SFLD" id="SFLDG01129">
    <property type="entry name" value="C1.5:_HAD__Beta-PGM__Phosphata"/>
    <property type="match status" value="1"/>
</dbReference>
<evidence type="ECO:0000313" key="2">
    <source>
        <dbReference type="Proteomes" id="UP000625527"/>
    </source>
</evidence>
<name>A0ABR9MUC0_9MICO</name>
<dbReference type="NCBIfam" id="TIGR01509">
    <property type="entry name" value="HAD-SF-IA-v3"/>
    <property type="match status" value="1"/>
</dbReference>
<organism evidence="1 2">
    <name type="scientific">Myceligenerans pegani</name>
    <dbReference type="NCBI Taxonomy" id="2776917"/>
    <lineage>
        <taxon>Bacteria</taxon>
        <taxon>Bacillati</taxon>
        <taxon>Actinomycetota</taxon>
        <taxon>Actinomycetes</taxon>
        <taxon>Micrococcales</taxon>
        <taxon>Promicromonosporaceae</taxon>
        <taxon>Myceligenerans</taxon>
    </lineage>
</organism>
<dbReference type="Gene3D" id="3.40.50.1000">
    <property type="entry name" value="HAD superfamily/HAD-like"/>
    <property type="match status" value="1"/>
</dbReference>
<dbReference type="PANTHER" id="PTHR43611:SF3">
    <property type="entry name" value="FLAVIN MONONUCLEOTIDE HYDROLASE 1, CHLOROPLATIC"/>
    <property type="match status" value="1"/>
</dbReference>